<evidence type="ECO:0000256" key="1">
    <source>
        <dbReference type="SAM" id="Phobius"/>
    </source>
</evidence>
<keyword evidence="1" id="KW-1133">Transmembrane helix</keyword>
<protein>
    <submittedName>
        <fullName evidence="2">Tetratricopeptide repeat protein</fullName>
    </submittedName>
</protein>
<dbReference type="SUPFAM" id="SSF48452">
    <property type="entry name" value="TPR-like"/>
    <property type="match status" value="1"/>
</dbReference>
<keyword evidence="1" id="KW-0472">Membrane</keyword>
<keyword evidence="3" id="KW-1185">Reference proteome</keyword>
<name>A0ABN1EC74_9PROT</name>
<evidence type="ECO:0000313" key="2">
    <source>
        <dbReference type="EMBL" id="GAA0563552.1"/>
    </source>
</evidence>
<dbReference type="PIRSF" id="PIRSF030959">
    <property type="entry name" value="UCP030959"/>
    <property type="match status" value="1"/>
</dbReference>
<dbReference type="InterPro" id="IPR014562">
    <property type="entry name" value="UCP030959_TPR_rpt-cont"/>
</dbReference>
<dbReference type="InterPro" id="IPR011990">
    <property type="entry name" value="TPR-like_helical_dom_sf"/>
</dbReference>
<dbReference type="RefSeq" id="WP_166932626.1">
    <property type="nucleotide sequence ID" value="NZ_BAAADD010000002.1"/>
</dbReference>
<dbReference type="EMBL" id="BAAADD010000002">
    <property type="protein sequence ID" value="GAA0563552.1"/>
    <property type="molecule type" value="Genomic_DNA"/>
</dbReference>
<dbReference type="Proteomes" id="UP001499951">
    <property type="component" value="Unassembled WGS sequence"/>
</dbReference>
<sequence>MFYGYSFGYLLISLAFAYHCIRTGRPWWWLLVIGMLPGIGWVAYVVFAVLPDLFSSNSARRFADNVSSMADPGRGYREKLREVERVGSADAKRALAEECIKRGMFQDAVDLYQGAMAGPIGEGDPTLLKGLARAKLLAGDGAGAVDAFERLKSLDPAAWDADTELDYARSLVLVGRTDDAVHQYESIVMRYPGEEARCRFALLLKQLGQKERADAMFREIIDSVKHAPGYYRSRQREWAKIARDELG</sequence>
<evidence type="ECO:0000313" key="3">
    <source>
        <dbReference type="Proteomes" id="UP001499951"/>
    </source>
</evidence>
<dbReference type="Gene3D" id="1.25.40.10">
    <property type="entry name" value="Tetratricopeptide repeat domain"/>
    <property type="match status" value="1"/>
</dbReference>
<gene>
    <name evidence="2" type="ORF">GCM10008942_09980</name>
</gene>
<keyword evidence="1" id="KW-0812">Transmembrane</keyword>
<proteinExistence type="predicted"/>
<feature type="transmembrane region" description="Helical" evidence="1">
    <location>
        <begin position="27"/>
        <end position="50"/>
    </location>
</feature>
<accession>A0ABN1EC74</accession>
<comment type="caution">
    <text evidence="2">The sequence shown here is derived from an EMBL/GenBank/DDBJ whole genome shotgun (WGS) entry which is preliminary data.</text>
</comment>
<organism evidence="2 3">
    <name type="scientific">Rhizomicrobium electricum</name>
    <dbReference type="NCBI Taxonomy" id="480070"/>
    <lineage>
        <taxon>Bacteria</taxon>
        <taxon>Pseudomonadati</taxon>
        <taxon>Pseudomonadota</taxon>
        <taxon>Alphaproteobacteria</taxon>
        <taxon>Micropepsales</taxon>
        <taxon>Micropepsaceae</taxon>
        <taxon>Rhizomicrobium</taxon>
    </lineage>
</organism>
<reference evidence="2 3" key="1">
    <citation type="journal article" date="2019" name="Int. J. Syst. Evol. Microbiol.">
        <title>The Global Catalogue of Microorganisms (GCM) 10K type strain sequencing project: providing services to taxonomists for standard genome sequencing and annotation.</title>
        <authorList>
            <consortium name="The Broad Institute Genomics Platform"/>
            <consortium name="The Broad Institute Genome Sequencing Center for Infectious Disease"/>
            <person name="Wu L."/>
            <person name="Ma J."/>
        </authorList>
    </citation>
    <scope>NUCLEOTIDE SEQUENCE [LARGE SCALE GENOMIC DNA]</scope>
    <source>
        <strain evidence="2 3">JCM 15089</strain>
    </source>
</reference>